<dbReference type="Proteomes" id="UP001444625">
    <property type="component" value="Unassembled WGS sequence"/>
</dbReference>
<evidence type="ECO:0000259" key="3">
    <source>
        <dbReference type="Pfam" id="PF14478"/>
    </source>
</evidence>
<protein>
    <submittedName>
        <fullName evidence="4">DUF4430 domain-containing protein</fullName>
    </submittedName>
</protein>
<gene>
    <name evidence="4" type="ORF">ABC228_06750</name>
</gene>
<feature type="domain" description="Transcobalamin-like C-terminal" evidence="3">
    <location>
        <begin position="188"/>
        <end position="264"/>
    </location>
</feature>
<organism evidence="4 5">
    <name type="scientific">Ornithinibacillus xuwenensis</name>
    <dbReference type="NCBI Taxonomy" id="3144668"/>
    <lineage>
        <taxon>Bacteria</taxon>
        <taxon>Bacillati</taxon>
        <taxon>Bacillota</taxon>
        <taxon>Bacilli</taxon>
        <taxon>Bacillales</taxon>
        <taxon>Bacillaceae</taxon>
        <taxon>Ornithinibacillus</taxon>
    </lineage>
</organism>
<feature type="chain" id="PRO_5047536118" evidence="2">
    <location>
        <begin position="29"/>
        <end position="280"/>
    </location>
</feature>
<proteinExistence type="predicted"/>
<keyword evidence="2" id="KW-0732">Signal</keyword>
<name>A0ABU9XH92_9BACI</name>
<dbReference type="Pfam" id="PF14478">
    <property type="entry name" value="DUF4430"/>
    <property type="match status" value="1"/>
</dbReference>
<evidence type="ECO:0000256" key="1">
    <source>
        <dbReference type="SAM" id="MobiDB-lite"/>
    </source>
</evidence>
<feature type="compositionally biased region" description="Acidic residues" evidence="1">
    <location>
        <begin position="43"/>
        <end position="62"/>
    </location>
</feature>
<evidence type="ECO:0000256" key="2">
    <source>
        <dbReference type="SAM" id="SignalP"/>
    </source>
</evidence>
<evidence type="ECO:0000313" key="4">
    <source>
        <dbReference type="EMBL" id="MEN2766878.1"/>
    </source>
</evidence>
<dbReference type="PROSITE" id="PS51257">
    <property type="entry name" value="PROKAR_LIPOPROTEIN"/>
    <property type="match status" value="1"/>
</dbReference>
<keyword evidence="5" id="KW-1185">Reference proteome</keyword>
<feature type="compositionally biased region" description="Polar residues" evidence="1">
    <location>
        <begin position="100"/>
        <end position="125"/>
    </location>
</feature>
<feature type="signal peptide" evidence="2">
    <location>
        <begin position="1"/>
        <end position="28"/>
    </location>
</feature>
<feature type="region of interest" description="Disordered" evidence="1">
    <location>
        <begin position="29"/>
        <end position="164"/>
    </location>
</feature>
<reference evidence="4 5" key="1">
    <citation type="submission" date="2024-05" db="EMBL/GenBank/DDBJ databases">
        <authorList>
            <person name="Haq I."/>
            <person name="Ullah Z."/>
            <person name="Ahmad R."/>
            <person name="Li M."/>
            <person name="Tong Y."/>
        </authorList>
    </citation>
    <scope>NUCLEOTIDE SEQUENCE [LARGE SCALE GENOMIC DNA]</scope>
    <source>
        <strain evidence="4 5">16A2E</strain>
    </source>
</reference>
<feature type="compositionally biased region" description="Basic and acidic residues" evidence="1">
    <location>
        <begin position="126"/>
        <end position="162"/>
    </location>
</feature>
<dbReference type="Gene3D" id="2.170.130.30">
    <property type="match status" value="1"/>
</dbReference>
<dbReference type="InterPro" id="IPR027954">
    <property type="entry name" value="Transcobalamin-like_C"/>
</dbReference>
<accession>A0ABU9XH92</accession>
<dbReference type="RefSeq" id="WP_345824345.1">
    <property type="nucleotide sequence ID" value="NZ_JBDIML010000002.1"/>
</dbReference>
<dbReference type="EMBL" id="JBDIML010000002">
    <property type="protein sequence ID" value="MEN2766878.1"/>
    <property type="molecule type" value="Genomic_DNA"/>
</dbReference>
<feature type="compositionally biased region" description="Basic and acidic residues" evidence="1">
    <location>
        <begin position="68"/>
        <end position="87"/>
    </location>
</feature>
<sequence>MRFAKLVTSLFLAILLVVTLSACGSSLAKPTGLEENSEAQQVSEDEQTTVEKEEIEETEGNTEADSVAEDKNDTTSEANEKDRDQDSSKPTNGAVDEGSADSTTSDKQAESGTVNKSGDGNSEKSAQPKKEQPSKSDSTKETEPKKETKPESEEEPKEEKTADTIVYSIVISDTEIPLPPTEMEVFEGDTVLDALIRITQEKKIQMDYRGGQGASAYVEGIANVYEFDRGQGSGWMYRVNGIFPDRSAGIVPLLPGDRVEWLYTTDLGRDLGANLQPFRR</sequence>
<comment type="caution">
    <text evidence="4">The sequence shown here is derived from an EMBL/GenBank/DDBJ whole genome shotgun (WGS) entry which is preliminary data.</text>
</comment>
<evidence type="ECO:0000313" key="5">
    <source>
        <dbReference type="Proteomes" id="UP001444625"/>
    </source>
</evidence>